<reference evidence="3" key="1">
    <citation type="journal article" date="2019" name="Int. J. Syst. Evol. Microbiol.">
        <title>The Global Catalogue of Microorganisms (GCM) 10K type strain sequencing project: providing services to taxonomists for standard genome sequencing and annotation.</title>
        <authorList>
            <consortium name="The Broad Institute Genomics Platform"/>
            <consortium name="The Broad Institute Genome Sequencing Center for Infectious Disease"/>
            <person name="Wu L."/>
            <person name="Ma J."/>
        </authorList>
    </citation>
    <scope>NUCLEOTIDE SEQUENCE [LARGE SCALE GENOMIC DNA]</scope>
    <source>
        <strain evidence="3">JCM 14370</strain>
    </source>
</reference>
<dbReference type="PANTHER" id="PTHR33498">
    <property type="entry name" value="TRANSPOSASE FOR INSERTION SEQUENCE ELEMENT IS1557"/>
    <property type="match status" value="1"/>
</dbReference>
<dbReference type="InterPro" id="IPR047951">
    <property type="entry name" value="Transpos_ISL3"/>
</dbReference>
<evidence type="ECO:0000259" key="1">
    <source>
        <dbReference type="Pfam" id="PF01610"/>
    </source>
</evidence>
<dbReference type="Pfam" id="PF01610">
    <property type="entry name" value="DDE_Tnp_ISL3"/>
    <property type="match status" value="1"/>
</dbReference>
<dbReference type="Proteomes" id="UP000632222">
    <property type="component" value="Unassembled WGS sequence"/>
</dbReference>
<name>A0ABQ2D6H3_9DEIO</name>
<dbReference type="PANTHER" id="PTHR33498:SF1">
    <property type="entry name" value="TRANSPOSASE FOR INSERTION SEQUENCE ELEMENT IS1557"/>
    <property type="match status" value="1"/>
</dbReference>
<feature type="domain" description="Transposase IS204/IS1001/IS1096/IS1165 DDE" evidence="1">
    <location>
        <begin position="186"/>
        <end position="291"/>
    </location>
</feature>
<sequence>MKNLTTAFENSIRPFYQPIKQAAQAKKEGRPKDFIPAVEPSASDRQFPLEQALELQKQGKTIWQISKIIRFDRRTTRKYLQLGCIPEHGNHRNFRASKVAAYEHIIQQELALSRVNISRLHLNMQRAGFVGSRNTVRSYMLSRYPEIEGRRKKVGVVSKPVSAFQPITYKKLVWLLLNFSEERSVDDLALLETIQKDVPGLWNLRDLLRVGLDAFRERDLPVFLSWVETVLASDYSELKGYIGGLKKDWDAVLNSFKYAYSNGPVESQVNRLKCIKRQMYGRAKFDLLRLKVLFKPGAISSFRTESQSCCDSSCG</sequence>
<dbReference type="EMBL" id="BMOD01000018">
    <property type="protein sequence ID" value="GGJ47599.1"/>
    <property type="molecule type" value="Genomic_DNA"/>
</dbReference>
<accession>A0ABQ2D6H3</accession>
<keyword evidence="3" id="KW-1185">Reference proteome</keyword>
<evidence type="ECO:0000313" key="3">
    <source>
        <dbReference type="Proteomes" id="UP000632222"/>
    </source>
</evidence>
<protein>
    <recommendedName>
        <fullName evidence="1">Transposase IS204/IS1001/IS1096/IS1165 DDE domain-containing protein</fullName>
    </recommendedName>
</protein>
<proteinExistence type="predicted"/>
<comment type="caution">
    <text evidence="2">The sequence shown here is derived from an EMBL/GenBank/DDBJ whole genome shotgun (WGS) entry which is preliminary data.</text>
</comment>
<evidence type="ECO:0000313" key="2">
    <source>
        <dbReference type="EMBL" id="GGJ47599.1"/>
    </source>
</evidence>
<dbReference type="InterPro" id="IPR002560">
    <property type="entry name" value="Transposase_DDE"/>
</dbReference>
<gene>
    <name evidence="2" type="ORF">GCM10008938_36990</name>
</gene>
<organism evidence="2 3">
    <name type="scientific">Deinococcus roseus</name>
    <dbReference type="NCBI Taxonomy" id="392414"/>
    <lineage>
        <taxon>Bacteria</taxon>
        <taxon>Thermotogati</taxon>
        <taxon>Deinococcota</taxon>
        <taxon>Deinococci</taxon>
        <taxon>Deinococcales</taxon>
        <taxon>Deinococcaceae</taxon>
        <taxon>Deinococcus</taxon>
    </lineage>
</organism>
<dbReference type="RefSeq" id="WP_189005218.1">
    <property type="nucleotide sequence ID" value="NZ_BMOD01000018.1"/>
</dbReference>